<organism evidence="1">
    <name type="scientific">Medicago truncatula</name>
    <name type="common">Barrel medic</name>
    <name type="synonym">Medicago tribuloides</name>
    <dbReference type="NCBI Taxonomy" id="3880"/>
    <lineage>
        <taxon>Eukaryota</taxon>
        <taxon>Viridiplantae</taxon>
        <taxon>Streptophyta</taxon>
        <taxon>Embryophyta</taxon>
        <taxon>Tracheophyta</taxon>
        <taxon>Spermatophyta</taxon>
        <taxon>Magnoliopsida</taxon>
        <taxon>eudicotyledons</taxon>
        <taxon>Gunneridae</taxon>
        <taxon>Pentapetalae</taxon>
        <taxon>rosids</taxon>
        <taxon>fabids</taxon>
        <taxon>Fabales</taxon>
        <taxon>Fabaceae</taxon>
        <taxon>Papilionoideae</taxon>
        <taxon>50 kb inversion clade</taxon>
        <taxon>NPAAA clade</taxon>
        <taxon>Hologalegina</taxon>
        <taxon>IRL clade</taxon>
        <taxon>Trifolieae</taxon>
        <taxon>Medicago</taxon>
    </lineage>
</organism>
<dbReference type="GO" id="GO:0016711">
    <property type="term" value="F:flavonoid 3'-monooxygenase activity"/>
    <property type="evidence" value="ECO:0007669"/>
    <property type="project" value="UniProtKB-EC"/>
</dbReference>
<accession>A0A396INB6</accession>
<keyword evidence="1" id="KW-0503">Monooxygenase</keyword>
<comment type="caution">
    <text evidence="1">The sequence shown here is derived from an EMBL/GenBank/DDBJ whole genome shotgun (WGS) entry which is preliminary data.</text>
</comment>
<reference evidence="1" key="1">
    <citation type="journal article" date="2018" name="Nat. Plants">
        <title>Whole-genome landscape of Medicago truncatula symbiotic genes.</title>
        <authorList>
            <person name="Pecrix Y."/>
            <person name="Gamas P."/>
            <person name="Carrere S."/>
        </authorList>
    </citation>
    <scope>NUCLEOTIDE SEQUENCE</scope>
    <source>
        <tissue evidence="1">Leaves</tissue>
    </source>
</reference>
<gene>
    <name evidence="1" type="ORF">MtrunA17_Chr3g0086701</name>
</gene>
<dbReference type="AlphaFoldDB" id="A0A396INB6"/>
<dbReference type="EMBL" id="PSQE01000003">
    <property type="protein sequence ID" value="RHN66063.1"/>
    <property type="molecule type" value="Genomic_DNA"/>
</dbReference>
<evidence type="ECO:0000313" key="1">
    <source>
        <dbReference type="EMBL" id="RHN66063.1"/>
    </source>
</evidence>
<dbReference type="Gramene" id="rna13975">
    <property type="protein sequence ID" value="RHN66063.1"/>
    <property type="gene ID" value="gene13975"/>
</dbReference>
<name>A0A396INB6_MEDTR</name>
<sequence length="59" mass="6874">MVQLQIATLAHSFNWELENGLNAKKHKHGRSFWPRYSKSCAILVHPKPRLLPHVYSSCF</sequence>
<dbReference type="EC" id="1.14.14.82" evidence="1"/>
<protein>
    <submittedName>
        <fullName evidence="1">Putative flavonoid 3'-monooxygenase</fullName>
        <ecNumber evidence="1">1.14.14.82</ecNumber>
    </submittedName>
</protein>
<proteinExistence type="predicted"/>
<keyword evidence="1" id="KW-0560">Oxidoreductase</keyword>
<dbReference type="Proteomes" id="UP000265566">
    <property type="component" value="Chromosome 3"/>
</dbReference>